<sequence>MRLDRGEIARGALTTPLRIQVWSLKNLSESAHSEFTERVKAGCHDRNRCRSVMFILKRTDVEITMVQHPNREQQIPVLNYQGQTFRLMKTFEAKQADDARALWRDLTDNKGKACVLLEEPDRYSVWGKVRLDQLLKEGHSPTDSKLPILTQACLLLLQAVYFDIEDLLGSKQAVSFQKDLTKIFQKFKFPQTDDSKAIEILLTVNPLESFKIPSWQENHLSTLLQELYELGKNYFGNTSFAEGIEEVLEDMADDDREQFVNWLHQSSLSKQWVMS</sequence>
<evidence type="ECO:0000313" key="2">
    <source>
        <dbReference type="Proteomes" id="UP000027395"/>
    </source>
</evidence>
<dbReference type="InterPro" id="IPR055892">
    <property type="entry name" value="DUF7469"/>
</dbReference>
<gene>
    <name evidence="1" type="ORF">A19Y_2160</name>
</gene>
<evidence type="ECO:0000313" key="1">
    <source>
        <dbReference type="EMBL" id="KEI67120.1"/>
    </source>
</evidence>
<keyword evidence="2" id="KW-1185">Reference proteome</keyword>
<dbReference type="HOGENOM" id="CLU_1239142_0_0_3"/>
<dbReference type="Proteomes" id="UP000027395">
    <property type="component" value="Chromosome"/>
</dbReference>
<dbReference type="Pfam" id="PF24276">
    <property type="entry name" value="DUF7469"/>
    <property type="match status" value="1"/>
</dbReference>
<dbReference type="NCBIfam" id="NF045621">
    <property type="entry name" value="Npun_F0813_fam"/>
    <property type="match status" value="1"/>
</dbReference>
<dbReference type="EMBL" id="CM002803">
    <property type="protein sequence ID" value="KEI67120.1"/>
    <property type="molecule type" value="Genomic_DNA"/>
</dbReference>
<name>A0A073CST8_PLAA1</name>
<reference evidence="1 2" key="1">
    <citation type="journal article" date="2014" name="Appl. Environ. Microbiol.">
        <title>Elucidation of insertion elements encoded on plasmids and in vitro construction of shuttle vectors from the toxic cyanobacterium Planktothrix.</title>
        <authorList>
            <person name="Christiansen G."/>
            <person name="Goesmann A."/>
            <person name="Kurmayer R."/>
        </authorList>
    </citation>
    <scope>NUCLEOTIDE SEQUENCE [LARGE SCALE GENOMIC DNA]</scope>
    <source>
        <strain evidence="1 2">NIVA-CYA 126/8</strain>
    </source>
</reference>
<proteinExistence type="predicted"/>
<dbReference type="eggNOG" id="ENOG502Z8FJ">
    <property type="taxonomic scope" value="Bacteria"/>
</dbReference>
<organism evidence="1 2">
    <name type="scientific">Planktothrix agardhii (strain NIVA-CYA 126/8)</name>
    <dbReference type="NCBI Taxonomy" id="388467"/>
    <lineage>
        <taxon>Bacteria</taxon>
        <taxon>Bacillati</taxon>
        <taxon>Cyanobacteriota</taxon>
        <taxon>Cyanophyceae</taxon>
        <taxon>Oscillatoriophycideae</taxon>
        <taxon>Oscillatoriales</taxon>
        <taxon>Microcoleaceae</taxon>
        <taxon>Planktothrix</taxon>
    </lineage>
</organism>
<dbReference type="AlphaFoldDB" id="A0A073CST8"/>
<accession>A0A073CST8</accession>
<protein>
    <submittedName>
        <fullName evidence="1">Uncharacterized protein</fullName>
    </submittedName>
</protein>
<dbReference type="InterPro" id="IPR054638">
    <property type="entry name" value="Npun_F0813-like"/>
</dbReference>
<dbReference type="STRING" id="388467.A19Y_2160"/>
<dbReference type="PATRIC" id="fig|388467.6.peg.2107"/>